<sequence length="134" mass="14650">MARALLTDHQHSSNPGGMGGTTVIYAWYTGDRYGKDVRKLSHLAFTAWSVACRPAVSRVMNRRSDRSESSLVLHEMLVQVSGSQGLDLALRSALGIRGYGESRHLKTADCGLYLALLSRGKRCLLVMSTPAWGL</sequence>
<evidence type="ECO:0000313" key="1">
    <source>
        <dbReference type="EMBL" id="KAK3786332.1"/>
    </source>
</evidence>
<proteinExistence type="predicted"/>
<dbReference type="EMBL" id="JAWDGP010001973">
    <property type="protein sequence ID" value="KAK3786332.1"/>
    <property type="molecule type" value="Genomic_DNA"/>
</dbReference>
<accession>A0AAE1DXH5</accession>
<name>A0AAE1DXH5_9GAST</name>
<comment type="caution">
    <text evidence="1">The sequence shown here is derived from an EMBL/GenBank/DDBJ whole genome shotgun (WGS) entry which is preliminary data.</text>
</comment>
<keyword evidence="2" id="KW-1185">Reference proteome</keyword>
<protein>
    <submittedName>
        <fullName evidence="1">Uncharacterized protein</fullName>
    </submittedName>
</protein>
<evidence type="ECO:0000313" key="2">
    <source>
        <dbReference type="Proteomes" id="UP001283361"/>
    </source>
</evidence>
<dbReference type="AlphaFoldDB" id="A0AAE1DXH5"/>
<gene>
    <name evidence="1" type="ORF">RRG08_022955</name>
</gene>
<dbReference type="Proteomes" id="UP001283361">
    <property type="component" value="Unassembled WGS sequence"/>
</dbReference>
<reference evidence="1" key="1">
    <citation type="journal article" date="2023" name="G3 (Bethesda)">
        <title>A reference genome for the long-term kleptoplast-retaining sea slug Elysia crispata morphotype clarki.</title>
        <authorList>
            <person name="Eastman K.E."/>
            <person name="Pendleton A.L."/>
            <person name="Shaikh M.A."/>
            <person name="Suttiyut T."/>
            <person name="Ogas R."/>
            <person name="Tomko P."/>
            <person name="Gavelis G."/>
            <person name="Widhalm J.R."/>
            <person name="Wisecaver J.H."/>
        </authorList>
    </citation>
    <scope>NUCLEOTIDE SEQUENCE</scope>
    <source>
        <strain evidence="1">ECLA1</strain>
    </source>
</reference>
<organism evidence="1 2">
    <name type="scientific">Elysia crispata</name>
    <name type="common">lettuce slug</name>
    <dbReference type="NCBI Taxonomy" id="231223"/>
    <lineage>
        <taxon>Eukaryota</taxon>
        <taxon>Metazoa</taxon>
        <taxon>Spiralia</taxon>
        <taxon>Lophotrochozoa</taxon>
        <taxon>Mollusca</taxon>
        <taxon>Gastropoda</taxon>
        <taxon>Heterobranchia</taxon>
        <taxon>Euthyneura</taxon>
        <taxon>Panpulmonata</taxon>
        <taxon>Sacoglossa</taxon>
        <taxon>Placobranchoidea</taxon>
        <taxon>Plakobranchidae</taxon>
        <taxon>Elysia</taxon>
    </lineage>
</organism>